<organism evidence="3 4">
    <name type="scientific">Actomonas aquatica</name>
    <dbReference type="NCBI Taxonomy" id="2866162"/>
    <lineage>
        <taxon>Bacteria</taxon>
        <taxon>Pseudomonadati</taxon>
        <taxon>Verrucomicrobiota</taxon>
        <taxon>Opitutia</taxon>
        <taxon>Opitutales</taxon>
        <taxon>Opitutaceae</taxon>
        <taxon>Actomonas</taxon>
    </lineage>
</organism>
<feature type="signal peptide" evidence="1">
    <location>
        <begin position="1"/>
        <end position="21"/>
    </location>
</feature>
<evidence type="ECO:0000313" key="3">
    <source>
        <dbReference type="EMBL" id="WRQ86291.1"/>
    </source>
</evidence>
<feature type="domain" description="DUF547" evidence="2">
    <location>
        <begin position="72"/>
        <end position="184"/>
    </location>
</feature>
<evidence type="ECO:0000313" key="4">
    <source>
        <dbReference type="Proteomes" id="UP000738431"/>
    </source>
</evidence>
<feature type="chain" id="PRO_5045938210" evidence="1">
    <location>
        <begin position="22"/>
        <end position="255"/>
    </location>
</feature>
<reference evidence="3 4" key="1">
    <citation type="submission" date="2021-08" db="EMBL/GenBank/DDBJ databases">
        <authorList>
            <person name="Zhang D."/>
            <person name="Zhang A."/>
            <person name="Wang L."/>
        </authorList>
    </citation>
    <scope>NUCLEOTIDE SEQUENCE [LARGE SCALE GENOMIC DNA]</scope>
    <source>
        <strain evidence="3 4">WL0086</strain>
    </source>
</reference>
<sequence length="255" mass="28780">MPRALLLFLAPLWVALTSLSAATAFTHDTFDALLHDHVEDGRVDYAALRTDPRLDAYLAQLATTDPATLDSADARLAFWINAYNAYTLKLVLSVYPIDSIKVIHGLGQTGPADDKAPWEVPLAVVNGEALTLNQIEHAIIRQRWDEPRIHFALVCAALSCAQLRAEAYSAAQLETQLQQQAEWFFAHRNTFDPRRRQAALSQLLNWYRADFATTDAELLRYAAQFLPDDLAKSLRQNPGKWKITYQPYDWTLNAQ</sequence>
<keyword evidence="4" id="KW-1185">Reference proteome</keyword>
<accession>A0ABZ1C3J8</accession>
<dbReference type="RefSeq" id="WP_221031220.1">
    <property type="nucleotide sequence ID" value="NZ_CP139781.1"/>
</dbReference>
<reference evidence="3 4" key="2">
    <citation type="submission" date="2023-12" db="EMBL/GenBank/DDBJ databases">
        <title>Description of an unclassified Opitutus bacterium of Verrucomicrobiota.</title>
        <authorList>
            <person name="Zhang D.-F."/>
        </authorList>
    </citation>
    <scope>NUCLEOTIDE SEQUENCE [LARGE SCALE GENOMIC DNA]</scope>
    <source>
        <strain evidence="3 4">WL0086</strain>
    </source>
</reference>
<dbReference type="InterPro" id="IPR006869">
    <property type="entry name" value="DUF547"/>
</dbReference>
<evidence type="ECO:0000256" key="1">
    <source>
        <dbReference type="SAM" id="SignalP"/>
    </source>
</evidence>
<protein>
    <submittedName>
        <fullName evidence="3">DUF547 domain-containing protein</fullName>
    </submittedName>
</protein>
<dbReference type="Pfam" id="PF04784">
    <property type="entry name" value="DUF547"/>
    <property type="match status" value="1"/>
</dbReference>
<dbReference type="PANTHER" id="PTHR46361">
    <property type="entry name" value="ELECTRON CARRIER/ PROTEIN DISULFIDE OXIDOREDUCTASE"/>
    <property type="match status" value="1"/>
</dbReference>
<dbReference type="EMBL" id="CP139781">
    <property type="protein sequence ID" value="WRQ86291.1"/>
    <property type="molecule type" value="Genomic_DNA"/>
</dbReference>
<dbReference type="PANTHER" id="PTHR46361:SF3">
    <property type="entry name" value="ELECTRON CARRIER_ PROTEIN DISULFIDE OXIDOREDUCTASE"/>
    <property type="match status" value="1"/>
</dbReference>
<proteinExistence type="predicted"/>
<dbReference type="Proteomes" id="UP000738431">
    <property type="component" value="Chromosome"/>
</dbReference>
<gene>
    <name evidence="3" type="ORF">K1X11_015860</name>
</gene>
<evidence type="ECO:0000259" key="2">
    <source>
        <dbReference type="Pfam" id="PF04784"/>
    </source>
</evidence>
<keyword evidence="1" id="KW-0732">Signal</keyword>
<name>A0ABZ1C3J8_9BACT</name>